<dbReference type="RefSeq" id="WP_345423479.1">
    <property type="nucleotide sequence ID" value="NZ_AP031496.1"/>
</dbReference>
<evidence type="ECO:0000313" key="2">
    <source>
        <dbReference type="EMBL" id="GAA4947223.1"/>
    </source>
</evidence>
<dbReference type="CDD" id="cd05154">
    <property type="entry name" value="ACAD10_11_N-like"/>
    <property type="match status" value="1"/>
</dbReference>
<evidence type="ECO:0000313" key="3">
    <source>
        <dbReference type="Proteomes" id="UP001409585"/>
    </source>
</evidence>
<dbReference type="EMBL" id="BAABLX010000026">
    <property type="protein sequence ID" value="GAA4947223.1"/>
    <property type="molecule type" value="Genomic_DNA"/>
</dbReference>
<accession>A0AAV3U4U3</accession>
<dbReference type="Gene3D" id="3.30.200.20">
    <property type="entry name" value="Phosphorylase Kinase, domain 1"/>
    <property type="match status" value="1"/>
</dbReference>
<dbReference type="Proteomes" id="UP001409585">
    <property type="component" value="Unassembled WGS sequence"/>
</dbReference>
<evidence type="ECO:0000259" key="1">
    <source>
        <dbReference type="Pfam" id="PF01636"/>
    </source>
</evidence>
<dbReference type="PANTHER" id="PTHR21310:SF57">
    <property type="entry name" value="BLR2944 PROTEIN"/>
    <property type="match status" value="1"/>
</dbReference>
<dbReference type="Pfam" id="PF01636">
    <property type="entry name" value="APH"/>
    <property type="match status" value="1"/>
</dbReference>
<dbReference type="PANTHER" id="PTHR21310">
    <property type="entry name" value="AMINOGLYCOSIDE PHOSPHOTRANSFERASE-RELATED-RELATED"/>
    <property type="match status" value="1"/>
</dbReference>
<proteinExistence type="predicted"/>
<dbReference type="SUPFAM" id="SSF56112">
    <property type="entry name" value="Protein kinase-like (PK-like)"/>
    <property type="match status" value="1"/>
</dbReference>
<name>A0AAV3U4U3_9ALTE</name>
<feature type="domain" description="Aminoglycoside phosphotransferase" evidence="1">
    <location>
        <begin position="75"/>
        <end position="283"/>
    </location>
</feature>
<dbReference type="InterPro" id="IPR002575">
    <property type="entry name" value="Aminoglycoside_PTrfase"/>
</dbReference>
<dbReference type="Gene3D" id="3.90.1200.10">
    <property type="match status" value="1"/>
</dbReference>
<gene>
    <name evidence="2" type="ORF">GCM10025791_28450</name>
</gene>
<dbReference type="InterPro" id="IPR041726">
    <property type="entry name" value="ACAD10_11_N"/>
</dbReference>
<protein>
    <submittedName>
        <fullName evidence="2">Phosphotransferase family protein</fullName>
    </submittedName>
</protein>
<reference evidence="3" key="1">
    <citation type="journal article" date="2019" name="Int. J. Syst. Evol. Microbiol.">
        <title>The Global Catalogue of Microorganisms (GCM) 10K type strain sequencing project: providing services to taxonomists for standard genome sequencing and annotation.</title>
        <authorList>
            <consortium name="The Broad Institute Genomics Platform"/>
            <consortium name="The Broad Institute Genome Sequencing Center for Infectious Disease"/>
            <person name="Wu L."/>
            <person name="Ma J."/>
        </authorList>
    </citation>
    <scope>NUCLEOTIDE SEQUENCE [LARGE SCALE GENOMIC DNA]</scope>
    <source>
        <strain evidence="3">JCM 19134</strain>
    </source>
</reference>
<comment type="caution">
    <text evidence="2">The sequence shown here is derived from an EMBL/GenBank/DDBJ whole genome shotgun (WGS) entry which is preliminary data.</text>
</comment>
<dbReference type="InterPro" id="IPR011009">
    <property type="entry name" value="Kinase-like_dom_sf"/>
</dbReference>
<sequence>MNSFIEPRIHYILNRKEQRKKLGPYQPKSSEMIEKSLQALLEAEGIANPTIENVSRMTGGASKEQFSFNLSCKDWTAPRPYVLRMDPAEGIVETCRLREYQLMKALQGTVPIPPVLAVDAEGDYLGNPGSIAGFVEGVTKPSNHNSTSVSGIGSTYGEFANVLAPQFVEILTKIHNWQDWSDHDISEFVIPKANSREAALYQVDQWSTIWRTDMEEPVPLITLTEHWLRENAPICKEPCLVHCDYRVGNFMFSEANGEITTVLDWELAHFGDFHEDIAWIVQKLFGCVDEAGNFLVCGLMTREDFLAQYQALSGRTIDSTTLHYYEVLNAWKCAVMDLSSAIGAGRRSNSHQDLLITWLGSAGAVFLDQIEKLLLKVS</sequence>
<dbReference type="InterPro" id="IPR051678">
    <property type="entry name" value="AGP_Transferase"/>
</dbReference>
<dbReference type="AlphaFoldDB" id="A0AAV3U4U3"/>
<keyword evidence="3" id="KW-1185">Reference proteome</keyword>
<organism evidence="2 3">
    <name type="scientific">Halioxenophilus aromaticivorans</name>
    <dbReference type="NCBI Taxonomy" id="1306992"/>
    <lineage>
        <taxon>Bacteria</taxon>
        <taxon>Pseudomonadati</taxon>
        <taxon>Pseudomonadota</taxon>
        <taxon>Gammaproteobacteria</taxon>
        <taxon>Alteromonadales</taxon>
        <taxon>Alteromonadaceae</taxon>
        <taxon>Halioxenophilus</taxon>
    </lineage>
</organism>